<keyword evidence="4" id="KW-1185">Reference proteome</keyword>
<dbReference type="AlphaFoldDB" id="A0A0J6D4N6"/>
<protein>
    <submittedName>
        <fullName evidence="3">Uncharacterized protein</fullName>
    </submittedName>
</protein>
<feature type="region of interest" description="Disordered" evidence="1">
    <location>
        <begin position="28"/>
        <end position="62"/>
    </location>
</feature>
<organism evidence="3 4">
    <name type="scientific">Guptibacillus hwajinpoensis</name>
    <dbReference type="NCBI Taxonomy" id="208199"/>
    <lineage>
        <taxon>Bacteria</taxon>
        <taxon>Bacillati</taxon>
        <taxon>Bacillota</taxon>
        <taxon>Bacilli</taxon>
        <taxon>Bacillales</taxon>
        <taxon>Guptibacillaceae</taxon>
        <taxon>Guptibacillus</taxon>
    </lineage>
</organism>
<evidence type="ECO:0000256" key="1">
    <source>
        <dbReference type="SAM" id="MobiDB-lite"/>
    </source>
</evidence>
<comment type="caution">
    <text evidence="3">The sequence shown here is derived from an EMBL/GenBank/DDBJ whole genome shotgun (WGS) entry which is preliminary data.</text>
</comment>
<keyword evidence="2" id="KW-0812">Transmembrane</keyword>
<accession>A0A0J6D4N6</accession>
<proteinExistence type="predicted"/>
<dbReference type="RefSeq" id="WP_048310449.1">
    <property type="nucleotide sequence ID" value="NZ_CP119526.1"/>
</dbReference>
<sequence length="281" mass="31260">MKWIMVVLIGVIIIGIIGFSSIFSFQTEEHEQPGEGETIGIEEQEKKEIEGEEQENAGETSNIQLDGEWTRNLLNYTGSLIITNATEKDFSFKLGVVAGGNVGSIEGKADRSLETATWADAESGCELSFELTENKITIEQNNACEYWGGAGTFFYGEYDKGGVSIETDLVKQGVLNESEDALFRGIVGDDYDLYLENISSYFDLEDRDKLGTRVVAGFIRGIAPSNGGIIMVNEKHVYAAVTDSENSVIRYHTNDPTYQDKLPYTITEWREGIMFEEVVFE</sequence>
<dbReference type="OrthoDB" id="2086244at2"/>
<evidence type="ECO:0000313" key="3">
    <source>
        <dbReference type="EMBL" id="KMM39279.1"/>
    </source>
</evidence>
<gene>
    <name evidence="3" type="ORF">AB986_08710</name>
</gene>
<keyword evidence="2" id="KW-1133">Transmembrane helix</keyword>
<evidence type="ECO:0000313" key="4">
    <source>
        <dbReference type="Proteomes" id="UP000035996"/>
    </source>
</evidence>
<reference evidence="3" key="1">
    <citation type="submission" date="2015-06" db="EMBL/GenBank/DDBJ databases">
        <authorList>
            <person name="Liu B."/>
            <person name="Wang J."/>
            <person name="Zhu Y."/>
            <person name="Liu G."/>
            <person name="Chen Q."/>
            <person name="Zheng C."/>
            <person name="Che J."/>
            <person name="Ge C."/>
            <person name="Shi H."/>
            <person name="Pan Z."/>
            <person name="Liu X."/>
        </authorList>
    </citation>
    <scope>NUCLEOTIDE SEQUENCE [LARGE SCALE GENOMIC DNA]</scope>
    <source>
        <strain evidence="3">DSM 16346</strain>
    </source>
</reference>
<evidence type="ECO:0000256" key="2">
    <source>
        <dbReference type="SAM" id="Phobius"/>
    </source>
</evidence>
<keyword evidence="2" id="KW-0472">Membrane</keyword>
<dbReference type="STRING" id="157733.AB986_08710"/>
<feature type="transmembrane region" description="Helical" evidence="2">
    <location>
        <begin position="7"/>
        <end position="25"/>
    </location>
</feature>
<dbReference type="Proteomes" id="UP000035996">
    <property type="component" value="Unassembled WGS sequence"/>
</dbReference>
<name>A0A0J6D4N6_9BACL</name>
<dbReference type="EMBL" id="LELK01000001">
    <property type="protein sequence ID" value="KMM39279.1"/>
    <property type="molecule type" value="Genomic_DNA"/>
</dbReference>